<keyword evidence="14" id="KW-0902">Two-component regulatory system</keyword>
<name>A0A1S2VF76_9BACT</name>
<dbReference type="EC" id="2.7.13.3" evidence="5"/>
<evidence type="ECO:0000256" key="7">
    <source>
        <dbReference type="ARBA" id="ARBA00022553"/>
    </source>
</evidence>
<dbReference type="Gene3D" id="1.20.1730.10">
    <property type="entry name" value="Sodium/glucose cotransporter"/>
    <property type="match status" value="1"/>
</dbReference>
<dbReference type="PRINTS" id="PR00344">
    <property type="entry name" value="BCTRLSENSOR"/>
</dbReference>
<dbReference type="GO" id="GO:0045121">
    <property type="term" value="C:membrane raft"/>
    <property type="evidence" value="ECO:0007669"/>
    <property type="project" value="UniProtKB-SubCell"/>
</dbReference>
<dbReference type="AlphaFoldDB" id="A0A1S2VF76"/>
<feature type="coiled-coil region" evidence="16">
    <location>
        <begin position="642"/>
        <end position="683"/>
    </location>
</feature>
<evidence type="ECO:0000256" key="16">
    <source>
        <dbReference type="SAM" id="Coils"/>
    </source>
</evidence>
<dbReference type="InterPro" id="IPR005467">
    <property type="entry name" value="His_kinase_dom"/>
</dbReference>
<keyword evidence="7" id="KW-0597">Phosphoprotein</keyword>
<evidence type="ECO:0000256" key="11">
    <source>
        <dbReference type="ARBA" id="ARBA00022777"/>
    </source>
</evidence>
<dbReference type="SUPFAM" id="SSF47384">
    <property type="entry name" value="Homodimeric domain of signal transducing histidine kinase"/>
    <property type="match status" value="1"/>
</dbReference>
<dbReference type="GO" id="GO:0022857">
    <property type="term" value="F:transmembrane transporter activity"/>
    <property type="evidence" value="ECO:0007669"/>
    <property type="project" value="InterPro"/>
</dbReference>
<evidence type="ECO:0000256" key="13">
    <source>
        <dbReference type="ARBA" id="ARBA00022989"/>
    </source>
</evidence>
<dbReference type="InterPro" id="IPR050736">
    <property type="entry name" value="Sensor_HK_Regulatory"/>
</dbReference>
<evidence type="ECO:0000256" key="15">
    <source>
        <dbReference type="ARBA" id="ARBA00023136"/>
    </source>
</evidence>
<evidence type="ECO:0000256" key="2">
    <source>
        <dbReference type="ARBA" id="ARBA00004236"/>
    </source>
</evidence>
<dbReference type="InterPro" id="IPR003594">
    <property type="entry name" value="HATPase_dom"/>
</dbReference>
<dbReference type="SMART" id="SM00388">
    <property type="entry name" value="HisKA"/>
    <property type="match status" value="1"/>
</dbReference>
<feature type="transmembrane region" description="Helical" evidence="17">
    <location>
        <begin position="248"/>
        <end position="270"/>
    </location>
</feature>
<keyword evidence="15 17" id="KW-0472">Membrane</keyword>
<keyword evidence="9 17" id="KW-0812">Transmembrane</keyword>
<dbReference type="Gene3D" id="1.10.287.130">
    <property type="match status" value="1"/>
</dbReference>
<reference evidence="19 20" key="1">
    <citation type="submission" date="2016-10" db="EMBL/GenBank/DDBJ databases">
        <title>Arsenicibacter rosenii gen. nov., sp. nov., an efficient arsenic-methylating bacterium isolated from an arsenic-contaminated paddy soil.</title>
        <authorList>
            <person name="Huang K."/>
        </authorList>
    </citation>
    <scope>NUCLEOTIDE SEQUENCE [LARGE SCALE GENOMIC DNA]</scope>
    <source>
        <strain evidence="19 20">SM-1</strain>
    </source>
</reference>
<evidence type="ECO:0000256" key="9">
    <source>
        <dbReference type="ARBA" id="ARBA00022692"/>
    </source>
</evidence>
<keyword evidence="12" id="KW-0067">ATP-binding</keyword>
<feature type="transmembrane region" description="Helical" evidence="17">
    <location>
        <begin position="379"/>
        <end position="401"/>
    </location>
</feature>
<feature type="transmembrane region" description="Helical" evidence="17">
    <location>
        <begin position="6"/>
        <end position="24"/>
    </location>
</feature>
<evidence type="ECO:0000313" key="19">
    <source>
        <dbReference type="EMBL" id="OIN56856.1"/>
    </source>
</evidence>
<dbReference type="PANTHER" id="PTHR43711">
    <property type="entry name" value="TWO-COMPONENT HISTIDINE KINASE"/>
    <property type="match status" value="1"/>
</dbReference>
<feature type="transmembrane region" description="Helical" evidence="17">
    <location>
        <begin position="61"/>
        <end position="83"/>
    </location>
</feature>
<keyword evidence="10" id="KW-0547">Nucleotide-binding</keyword>
<dbReference type="PANTHER" id="PTHR43711:SF1">
    <property type="entry name" value="HISTIDINE KINASE 1"/>
    <property type="match status" value="1"/>
</dbReference>
<dbReference type="GO" id="GO:0000155">
    <property type="term" value="F:phosphorelay sensor kinase activity"/>
    <property type="evidence" value="ECO:0007669"/>
    <property type="project" value="InterPro"/>
</dbReference>
<feature type="transmembrane region" description="Helical" evidence="17">
    <location>
        <begin position="282"/>
        <end position="302"/>
    </location>
</feature>
<dbReference type="PROSITE" id="PS50283">
    <property type="entry name" value="NA_SOLUT_SYMP_3"/>
    <property type="match status" value="1"/>
</dbReference>
<dbReference type="RefSeq" id="WP_071505582.1">
    <property type="nucleotide sequence ID" value="NZ_MORL01000018.1"/>
</dbReference>
<dbReference type="InterPro" id="IPR003661">
    <property type="entry name" value="HisK_dim/P_dom"/>
</dbReference>
<evidence type="ECO:0000313" key="20">
    <source>
        <dbReference type="Proteomes" id="UP000181790"/>
    </source>
</evidence>
<dbReference type="CDD" id="cd16922">
    <property type="entry name" value="HATPase_EvgS-ArcB-TorS-like"/>
    <property type="match status" value="1"/>
</dbReference>
<feature type="transmembrane region" description="Helical" evidence="17">
    <location>
        <begin position="333"/>
        <end position="358"/>
    </location>
</feature>
<dbReference type="Pfam" id="PF00512">
    <property type="entry name" value="HisKA"/>
    <property type="match status" value="1"/>
</dbReference>
<dbReference type="PROSITE" id="PS50109">
    <property type="entry name" value="HIS_KIN"/>
    <property type="match status" value="1"/>
</dbReference>
<feature type="transmembrane region" description="Helical" evidence="17">
    <location>
        <begin position="449"/>
        <end position="471"/>
    </location>
</feature>
<evidence type="ECO:0000256" key="14">
    <source>
        <dbReference type="ARBA" id="ARBA00023012"/>
    </source>
</evidence>
<dbReference type="CDD" id="cd00082">
    <property type="entry name" value="HisKA"/>
    <property type="match status" value="1"/>
</dbReference>
<sequence>MSSLTLTLCSLLYLSVLFSIAFWAERRSKRGGSLLNSPYFYALSLAVYCTAWTFYGSVGRAASGGIEFLSVYIGPTLTVPLWWSVLRKIIRICKVQRITSIADFISARYGKNRGIGVMITILCVIGIIPYISIQLKAIAESFAVLSGQSLVGPTPVWLSDQSFYMTLILAAFTILFGTRKLEATERHEGLVTAIAFESVIKLVAFVAVGIYVTYGLFDGPADIFQQAEKLPSLKQHFVFHAGHSTSEWLWYIILSMPAILFLPRQFQVAVVENVDEKHLNKAMWLFPLYMFVICLFVLPLAFGGKLILNNPIDDADVYVLSLPLHFGEKGLALLAYIGGFSAASSMIIVETTALSVMISNNLVMPILVSRPSWQKQIGNAWSTVVINIRRLAILAMLLLAYEYYRQVSHHFSLVSVGMMSFAAVAQFTPAIIGGIYWKRGTQAGARLGLILGASVWFYTLIVPTLVTAGLLPAHWMTEGPLNQGWLRPYTLFGLHGFDPISHSVFWSFFVNIGGYIWGSLYRPQSPLDHNQAVLFVDVFEYARRYDSSVAWKGKVQVSDLKALLTTFFGEERATRAMERYIRKHKINTQNYLADSRLVNYTEKLLAGAVGTASARILIASVAKEEPIALDEVIKILKVSHELLTVNKELRRKSIELEKLTEQLREANELLKAADQQKDDFLSTVTHEIRTPITSIRALSEILHDNDEMDQETRQHFLSTIIKESERLTRLINQVLDLERIESGRNKLSMEVTDMAAVVQDAVESVEQLAIDKRMELEVVNTCPEVTLIVDRDRIMQVLINLLSNAIKFCEEDKGHIWVRTELQGMWYVVSVADNGHGIEPKYHSLIFEKFYQTQDRNTRKPKGSGLGLAITRKILELHQGSIEVQSEPEQGATFIFRLPLTRFERIASAQELG</sequence>
<dbReference type="FunFam" id="3.30.565.10:FF:000023">
    <property type="entry name" value="PAS domain-containing sensor histidine kinase"/>
    <property type="match status" value="1"/>
</dbReference>
<evidence type="ECO:0000256" key="12">
    <source>
        <dbReference type="ARBA" id="ARBA00022840"/>
    </source>
</evidence>
<evidence type="ECO:0000256" key="17">
    <source>
        <dbReference type="SAM" id="Phobius"/>
    </source>
</evidence>
<keyword evidence="8" id="KW-0808">Transferase</keyword>
<comment type="caution">
    <text evidence="19">The sequence shown here is derived from an EMBL/GenBank/DDBJ whole genome shotgun (WGS) entry which is preliminary data.</text>
</comment>
<evidence type="ECO:0000256" key="10">
    <source>
        <dbReference type="ARBA" id="ARBA00022741"/>
    </source>
</evidence>
<evidence type="ECO:0000256" key="4">
    <source>
        <dbReference type="ARBA" id="ARBA00006434"/>
    </source>
</evidence>
<dbReference type="EMBL" id="MORL01000018">
    <property type="protein sequence ID" value="OIN56856.1"/>
    <property type="molecule type" value="Genomic_DNA"/>
</dbReference>
<feature type="transmembrane region" description="Helical" evidence="17">
    <location>
        <begin position="115"/>
        <end position="133"/>
    </location>
</feature>
<evidence type="ECO:0000256" key="8">
    <source>
        <dbReference type="ARBA" id="ARBA00022679"/>
    </source>
</evidence>
<dbReference type="GO" id="GO:0005524">
    <property type="term" value="F:ATP binding"/>
    <property type="evidence" value="ECO:0007669"/>
    <property type="project" value="UniProtKB-KW"/>
</dbReference>
<comment type="subcellular location">
    <subcellularLocation>
        <location evidence="2">Cell membrane</location>
    </subcellularLocation>
    <subcellularLocation>
        <location evidence="3">Membrane raft</location>
        <topology evidence="3">Multi-pass membrane protein</topology>
    </subcellularLocation>
</comment>
<evidence type="ECO:0000256" key="3">
    <source>
        <dbReference type="ARBA" id="ARBA00004314"/>
    </source>
</evidence>
<organism evidence="19 20">
    <name type="scientific">Arsenicibacter rosenii</name>
    <dbReference type="NCBI Taxonomy" id="1750698"/>
    <lineage>
        <taxon>Bacteria</taxon>
        <taxon>Pseudomonadati</taxon>
        <taxon>Bacteroidota</taxon>
        <taxon>Cytophagia</taxon>
        <taxon>Cytophagales</taxon>
        <taxon>Spirosomataceae</taxon>
        <taxon>Arsenicibacter</taxon>
    </lineage>
</organism>
<evidence type="ECO:0000259" key="18">
    <source>
        <dbReference type="PROSITE" id="PS50109"/>
    </source>
</evidence>
<evidence type="ECO:0000256" key="6">
    <source>
        <dbReference type="ARBA" id="ARBA00022475"/>
    </source>
</evidence>
<evidence type="ECO:0000256" key="5">
    <source>
        <dbReference type="ARBA" id="ARBA00012438"/>
    </source>
</evidence>
<dbReference type="OrthoDB" id="9764438at2"/>
<gene>
    <name evidence="19" type="ORF">BLX24_23070</name>
</gene>
<dbReference type="FunFam" id="1.10.287.130:FF:000001">
    <property type="entry name" value="Two-component sensor histidine kinase"/>
    <property type="match status" value="1"/>
</dbReference>
<dbReference type="InterPro" id="IPR036097">
    <property type="entry name" value="HisK_dim/P_sf"/>
</dbReference>
<keyword evidence="13 17" id="KW-1133">Transmembrane helix</keyword>
<proteinExistence type="inferred from homology"/>
<dbReference type="InterPro" id="IPR004358">
    <property type="entry name" value="Sig_transdc_His_kin-like_C"/>
</dbReference>
<dbReference type="Gene3D" id="3.30.565.10">
    <property type="entry name" value="Histidine kinase-like ATPase, C-terminal domain"/>
    <property type="match status" value="1"/>
</dbReference>
<dbReference type="CDD" id="cd10322">
    <property type="entry name" value="SLC5sbd"/>
    <property type="match status" value="1"/>
</dbReference>
<keyword evidence="16" id="KW-0175">Coiled coil</keyword>
<accession>A0A1S2VF76</accession>
<dbReference type="Pfam" id="PF02518">
    <property type="entry name" value="HATPase_c"/>
    <property type="match status" value="1"/>
</dbReference>
<dbReference type="SMART" id="SM00387">
    <property type="entry name" value="HATPase_c"/>
    <property type="match status" value="1"/>
</dbReference>
<comment type="catalytic activity">
    <reaction evidence="1">
        <text>ATP + protein L-histidine = ADP + protein N-phospho-L-histidine.</text>
        <dbReference type="EC" id="2.7.13.3"/>
    </reaction>
</comment>
<dbReference type="InterPro" id="IPR036890">
    <property type="entry name" value="HATPase_C_sf"/>
</dbReference>
<comment type="similarity">
    <text evidence="4">Belongs to the sodium:solute symporter (SSF) (TC 2.A.21) family.</text>
</comment>
<keyword evidence="11 19" id="KW-0418">Kinase</keyword>
<feature type="transmembrane region" description="Helical" evidence="17">
    <location>
        <begin position="161"/>
        <end position="178"/>
    </location>
</feature>
<dbReference type="InterPro" id="IPR001734">
    <property type="entry name" value="Na/solute_symporter"/>
</dbReference>
<dbReference type="SUPFAM" id="SSF55874">
    <property type="entry name" value="ATPase domain of HSP90 chaperone/DNA topoisomerase II/histidine kinase"/>
    <property type="match status" value="1"/>
</dbReference>
<feature type="transmembrane region" description="Helical" evidence="17">
    <location>
        <begin position="190"/>
        <end position="214"/>
    </location>
</feature>
<feature type="domain" description="Histidine kinase" evidence="18">
    <location>
        <begin position="683"/>
        <end position="902"/>
    </location>
</feature>
<dbReference type="Proteomes" id="UP000181790">
    <property type="component" value="Unassembled WGS sequence"/>
</dbReference>
<evidence type="ECO:0000256" key="1">
    <source>
        <dbReference type="ARBA" id="ARBA00000085"/>
    </source>
</evidence>
<feature type="transmembrane region" description="Helical" evidence="17">
    <location>
        <begin position="36"/>
        <end position="55"/>
    </location>
</feature>
<keyword evidence="6" id="KW-1003">Cell membrane</keyword>
<keyword evidence="20" id="KW-1185">Reference proteome</keyword>
<feature type="transmembrane region" description="Helical" evidence="17">
    <location>
        <begin position="413"/>
        <end position="437"/>
    </location>
</feature>
<protein>
    <recommendedName>
        <fullName evidence="5">histidine kinase</fullName>
        <ecNumber evidence="5">2.7.13.3</ecNumber>
    </recommendedName>
</protein>
<dbReference type="GO" id="GO:0005886">
    <property type="term" value="C:plasma membrane"/>
    <property type="evidence" value="ECO:0007669"/>
    <property type="project" value="UniProtKB-SubCell"/>
</dbReference>
<dbReference type="InterPro" id="IPR038377">
    <property type="entry name" value="Na/Glc_symporter_sf"/>
</dbReference>